<keyword evidence="2" id="KW-1185">Reference proteome</keyword>
<name>A0ACC1T9S1_9APHY</name>
<gene>
    <name evidence="1" type="ORF">NM688_g2038</name>
</gene>
<organism evidence="1 2">
    <name type="scientific">Phlebia brevispora</name>
    <dbReference type="NCBI Taxonomy" id="194682"/>
    <lineage>
        <taxon>Eukaryota</taxon>
        <taxon>Fungi</taxon>
        <taxon>Dikarya</taxon>
        <taxon>Basidiomycota</taxon>
        <taxon>Agaricomycotina</taxon>
        <taxon>Agaricomycetes</taxon>
        <taxon>Polyporales</taxon>
        <taxon>Meruliaceae</taxon>
        <taxon>Phlebia</taxon>
    </lineage>
</organism>
<reference evidence="1" key="1">
    <citation type="submission" date="2022-07" db="EMBL/GenBank/DDBJ databases">
        <title>Genome Sequence of Phlebia brevispora.</title>
        <authorList>
            <person name="Buettner E."/>
        </authorList>
    </citation>
    <scope>NUCLEOTIDE SEQUENCE</scope>
    <source>
        <strain evidence="1">MPL23</strain>
    </source>
</reference>
<comment type="caution">
    <text evidence="1">The sequence shown here is derived from an EMBL/GenBank/DDBJ whole genome shotgun (WGS) entry which is preliminary data.</text>
</comment>
<protein>
    <submittedName>
        <fullName evidence="1">Uncharacterized protein</fullName>
    </submittedName>
</protein>
<evidence type="ECO:0000313" key="2">
    <source>
        <dbReference type="Proteomes" id="UP001148662"/>
    </source>
</evidence>
<dbReference type="Proteomes" id="UP001148662">
    <property type="component" value="Unassembled WGS sequence"/>
</dbReference>
<accession>A0ACC1T9S1</accession>
<proteinExistence type="predicted"/>
<dbReference type="EMBL" id="JANHOG010000242">
    <property type="protein sequence ID" value="KAJ3556427.1"/>
    <property type="molecule type" value="Genomic_DNA"/>
</dbReference>
<sequence length="578" mass="65790">MARKDNGEGTPTPPQTDLAAKRVQNAQAALNHLHELQSRTERPTTRPSTSKKSAESLERQEKMLEKRTTGYEAQRKVIMNYLKQEFSLKGKTATDVAQPFTSSWNMASLAPPNLDPDAYPPRFPATKDFPPGKLLTAKEFRGRLKQEKQRNRKRWRKWIKGAEKIILDVTLEELEARKPNDTTLEEAMEKGRELSKQEGRSTSCIVYDKNHKFLLAYLGTHINEKGRQVYDGINTNSIIRKQHCTQALFHRQLHLSSETADGRHPKPNVDIMGYKDEKGQVHLTTKGVIHHSQNWSQQGKSGLDMSPSADYMGKNIEEKNTNRALSLVDGDIVVQIDGIMQAVDKENHGILKKVYQAGYRWESSVIPPYEPSPLSEQSDDEDIDDHMQVDPKPAEEEKMQVDAKEEEKAGKNKKGKKKGKKKKKQEDTYRYEIEGGPFLSHALLWNLQISCVDMHLDQNDFMCLTFNGGNYIGGGALFPDLRYTCKDENGNDRVHNGIKFTYSPGHTLYFNSRVLYHKIEKWELGVMKEGDTFLPGRTAWVYFTHLDAVRDLKDKPPGWSLITNMAALPILLRTAISA</sequence>
<evidence type="ECO:0000313" key="1">
    <source>
        <dbReference type="EMBL" id="KAJ3556427.1"/>
    </source>
</evidence>